<feature type="transmembrane region" description="Helical" evidence="7">
    <location>
        <begin position="6"/>
        <end position="24"/>
    </location>
</feature>
<dbReference type="PANTHER" id="PTHR22883:SF488">
    <property type="entry name" value="PALMITOYLTRANSFERASE"/>
    <property type="match status" value="1"/>
</dbReference>
<keyword evidence="2 7" id="KW-0808">Transferase</keyword>
<protein>
    <recommendedName>
        <fullName evidence="7">Palmitoyltransferase</fullName>
        <ecNumber evidence="7">2.3.1.225</ecNumber>
    </recommendedName>
</protein>
<dbReference type="EC" id="2.3.1.225" evidence="7"/>
<evidence type="ECO:0000256" key="8">
    <source>
        <dbReference type="SAM" id="MobiDB-lite"/>
    </source>
</evidence>
<dbReference type="PROSITE" id="PS50216">
    <property type="entry name" value="DHHC"/>
    <property type="match status" value="1"/>
</dbReference>
<dbReference type="InParanoid" id="A0A7M7P7I7"/>
<name>A0A7M7P7I7_STRPU</name>
<dbReference type="GO" id="GO:0005783">
    <property type="term" value="C:endoplasmic reticulum"/>
    <property type="evidence" value="ECO:0000318"/>
    <property type="project" value="GO_Central"/>
</dbReference>
<keyword evidence="5 7" id="KW-0472">Membrane</keyword>
<dbReference type="GO" id="GO:0019706">
    <property type="term" value="F:protein-cysteine S-palmitoyltransferase activity"/>
    <property type="evidence" value="ECO:0000318"/>
    <property type="project" value="GO_Central"/>
</dbReference>
<dbReference type="OrthoDB" id="331948at2759"/>
<dbReference type="Pfam" id="PF01529">
    <property type="entry name" value="DHHC"/>
    <property type="match status" value="1"/>
</dbReference>
<dbReference type="InterPro" id="IPR001594">
    <property type="entry name" value="Palmitoyltrfase_DHHC"/>
</dbReference>
<dbReference type="PANTHER" id="PTHR22883">
    <property type="entry name" value="ZINC FINGER DHHC DOMAIN CONTAINING PROTEIN"/>
    <property type="match status" value="1"/>
</dbReference>
<dbReference type="InterPro" id="IPR039859">
    <property type="entry name" value="PFA4/ZDH16/20/ERF2-like"/>
</dbReference>
<evidence type="ECO:0000256" key="7">
    <source>
        <dbReference type="RuleBase" id="RU079119"/>
    </source>
</evidence>
<evidence type="ECO:0000256" key="1">
    <source>
        <dbReference type="ARBA" id="ARBA00004141"/>
    </source>
</evidence>
<dbReference type="OMA" id="HIYLIWA"/>
<dbReference type="GO" id="GO:0006612">
    <property type="term" value="P:protein targeting to membrane"/>
    <property type="evidence" value="ECO:0000318"/>
    <property type="project" value="GO_Central"/>
</dbReference>
<comment type="catalytic activity">
    <reaction evidence="7">
        <text>L-cysteinyl-[protein] + hexadecanoyl-CoA = S-hexadecanoyl-L-cysteinyl-[protein] + CoA</text>
        <dbReference type="Rhea" id="RHEA:36683"/>
        <dbReference type="Rhea" id="RHEA-COMP:10131"/>
        <dbReference type="Rhea" id="RHEA-COMP:11032"/>
        <dbReference type="ChEBI" id="CHEBI:29950"/>
        <dbReference type="ChEBI" id="CHEBI:57287"/>
        <dbReference type="ChEBI" id="CHEBI:57379"/>
        <dbReference type="ChEBI" id="CHEBI:74151"/>
        <dbReference type="EC" id="2.3.1.225"/>
    </reaction>
</comment>
<dbReference type="RefSeq" id="XP_030847219.1">
    <property type="nucleotide sequence ID" value="XM_030991359.1"/>
</dbReference>
<reference evidence="10" key="2">
    <citation type="submission" date="2021-01" db="UniProtKB">
        <authorList>
            <consortium name="EnsemblMetazoa"/>
        </authorList>
    </citation>
    <scope>IDENTIFICATION</scope>
</reference>
<dbReference type="GO" id="GO:0005794">
    <property type="term" value="C:Golgi apparatus"/>
    <property type="evidence" value="ECO:0000318"/>
    <property type="project" value="GO_Central"/>
</dbReference>
<dbReference type="GO" id="GO:0016020">
    <property type="term" value="C:membrane"/>
    <property type="evidence" value="ECO:0007669"/>
    <property type="project" value="UniProtKB-SubCell"/>
</dbReference>
<keyword evidence="3 7" id="KW-0812">Transmembrane</keyword>
<feature type="compositionally biased region" description="Polar residues" evidence="8">
    <location>
        <begin position="317"/>
        <end position="326"/>
    </location>
</feature>
<feature type="compositionally biased region" description="Basic residues" evidence="8">
    <location>
        <begin position="327"/>
        <end position="336"/>
    </location>
</feature>
<sequence>MDFLILMIAYGVTFGSFSYILLLGDSNFHRNGVIGKIRQGLLQTVKWVHRNLLPRAVQRLVNRFINYLIHERNPFFQYFYVIVLLLALYYYTVDVLPLALAVGNPAWIIFVSYFWFTSCLVLFIICCKSDPGVITIETLHRFRDVYDMDCVLYHRGAECRTCKFEKPARSKHCGTCNHCVYRFDHHCTWLNNCIGGFNHRYFLALVTSLCLGTGFVSYSILSTLSLFAQVSGLLEASYVGPDGKLWPVTLRVAAQHLFMERPMPVFIMMSLALLSLLVAAFMFYHVYLALTNQTTNERYKRSQAVQEIRQHCNCSSSRNAKTVSQHKNSHSKRNHSRQADVIPLCKNIYNKGFVWNLYEILFPVSNR</sequence>
<accession>A0A7M7P7I7</accession>
<evidence type="ECO:0000259" key="9">
    <source>
        <dbReference type="Pfam" id="PF01529"/>
    </source>
</evidence>
<evidence type="ECO:0000313" key="11">
    <source>
        <dbReference type="Proteomes" id="UP000007110"/>
    </source>
</evidence>
<evidence type="ECO:0000256" key="5">
    <source>
        <dbReference type="ARBA" id="ARBA00023136"/>
    </source>
</evidence>
<evidence type="ECO:0000256" key="4">
    <source>
        <dbReference type="ARBA" id="ARBA00022989"/>
    </source>
</evidence>
<comment type="domain">
    <text evidence="7">The DHHC domain is required for palmitoyltransferase activity.</text>
</comment>
<evidence type="ECO:0000256" key="6">
    <source>
        <dbReference type="ARBA" id="ARBA00023315"/>
    </source>
</evidence>
<feature type="transmembrane region" description="Helical" evidence="7">
    <location>
        <begin position="75"/>
        <end position="93"/>
    </location>
</feature>
<dbReference type="FunCoup" id="A0A7M7P7I7">
    <property type="interactions" value="470"/>
</dbReference>
<keyword evidence="4 7" id="KW-1133">Transmembrane helix</keyword>
<feature type="region of interest" description="Disordered" evidence="8">
    <location>
        <begin position="317"/>
        <end position="336"/>
    </location>
</feature>
<keyword evidence="11" id="KW-1185">Reference proteome</keyword>
<dbReference type="Proteomes" id="UP000007110">
    <property type="component" value="Unassembled WGS sequence"/>
</dbReference>
<feature type="transmembrane region" description="Helical" evidence="7">
    <location>
        <begin position="265"/>
        <end position="290"/>
    </location>
</feature>
<dbReference type="GeneID" id="105441797"/>
<feature type="domain" description="Palmitoyltransferase DHHC" evidence="9">
    <location>
        <begin position="158"/>
        <end position="301"/>
    </location>
</feature>
<reference evidence="11" key="1">
    <citation type="submission" date="2015-02" db="EMBL/GenBank/DDBJ databases">
        <title>Genome sequencing for Strongylocentrotus purpuratus.</title>
        <authorList>
            <person name="Murali S."/>
            <person name="Liu Y."/>
            <person name="Vee V."/>
            <person name="English A."/>
            <person name="Wang M."/>
            <person name="Skinner E."/>
            <person name="Han Y."/>
            <person name="Muzny D.M."/>
            <person name="Worley K.C."/>
            <person name="Gibbs R.A."/>
        </authorList>
    </citation>
    <scope>NUCLEOTIDE SEQUENCE</scope>
</reference>
<organism evidence="10 11">
    <name type="scientific">Strongylocentrotus purpuratus</name>
    <name type="common">Purple sea urchin</name>
    <dbReference type="NCBI Taxonomy" id="7668"/>
    <lineage>
        <taxon>Eukaryota</taxon>
        <taxon>Metazoa</taxon>
        <taxon>Echinodermata</taxon>
        <taxon>Eleutherozoa</taxon>
        <taxon>Echinozoa</taxon>
        <taxon>Echinoidea</taxon>
        <taxon>Euechinoidea</taxon>
        <taxon>Echinacea</taxon>
        <taxon>Camarodonta</taxon>
        <taxon>Echinidea</taxon>
        <taxon>Strongylocentrotidae</taxon>
        <taxon>Strongylocentrotus</taxon>
    </lineage>
</organism>
<feature type="transmembrane region" description="Helical" evidence="7">
    <location>
        <begin position="201"/>
        <end position="221"/>
    </location>
</feature>
<evidence type="ECO:0000313" key="10">
    <source>
        <dbReference type="EnsemblMetazoa" id="XP_030847219"/>
    </source>
</evidence>
<comment type="similarity">
    <text evidence="7">Belongs to the DHHC palmitoyltransferase family.</text>
</comment>
<keyword evidence="6 7" id="KW-0012">Acyltransferase</keyword>
<comment type="subcellular location">
    <subcellularLocation>
        <location evidence="1">Membrane</location>
        <topology evidence="1">Multi-pass membrane protein</topology>
    </subcellularLocation>
</comment>
<dbReference type="AlphaFoldDB" id="A0A7M7P7I7"/>
<dbReference type="EnsemblMetazoa" id="XM_030991359">
    <property type="protein sequence ID" value="XP_030847219"/>
    <property type="gene ID" value="LOC105441797"/>
</dbReference>
<evidence type="ECO:0000256" key="2">
    <source>
        <dbReference type="ARBA" id="ARBA00022679"/>
    </source>
</evidence>
<dbReference type="KEGG" id="spu:105441797"/>
<evidence type="ECO:0000256" key="3">
    <source>
        <dbReference type="ARBA" id="ARBA00022692"/>
    </source>
</evidence>
<proteinExistence type="inferred from homology"/>
<feature type="transmembrane region" description="Helical" evidence="7">
    <location>
        <begin position="105"/>
        <end position="126"/>
    </location>
</feature>